<dbReference type="GO" id="GO:0003700">
    <property type="term" value="F:DNA-binding transcription factor activity"/>
    <property type="evidence" value="ECO:0007669"/>
    <property type="project" value="InterPro"/>
</dbReference>
<dbReference type="InterPro" id="IPR036388">
    <property type="entry name" value="WH-like_DNA-bd_sf"/>
</dbReference>
<keyword evidence="5" id="KW-0963">Cytoplasm</keyword>
<organism evidence="13 14">
    <name type="scientific">Candidatus Amulumruptor caecigallinarius</name>
    <dbReference type="NCBI Taxonomy" id="2109911"/>
    <lineage>
        <taxon>Bacteria</taxon>
        <taxon>Pseudomonadati</taxon>
        <taxon>Bacteroidota</taxon>
        <taxon>Bacteroidia</taxon>
        <taxon>Bacteroidales</taxon>
        <taxon>Muribaculaceae</taxon>
        <taxon>Candidatus Amulumruptor</taxon>
    </lineage>
</organism>
<keyword evidence="11" id="KW-0804">Transcription</keyword>
<feature type="binding site" evidence="12">
    <location>
        <position position="142"/>
    </location>
    <ligand>
        <name>Zn(2+)</name>
        <dbReference type="ChEBI" id="CHEBI:29105"/>
    </ligand>
</feature>
<dbReference type="EMBL" id="DYXT01000025">
    <property type="protein sequence ID" value="HJE38969.1"/>
    <property type="molecule type" value="Genomic_DNA"/>
</dbReference>
<dbReference type="InterPro" id="IPR036390">
    <property type="entry name" value="WH_DNA-bd_sf"/>
</dbReference>
<dbReference type="PANTHER" id="PTHR33202">
    <property type="entry name" value="ZINC UPTAKE REGULATION PROTEIN"/>
    <property type="match status" value="1"/>
</dbReference>
<dbReference type="CDD" id="cd07153">
    <property type="entry name" value="Fur_like"/>
    <property type="match status" value="1"/>
</dbReference>
<evidence type="ECO:0000256" key="9">
    <source>
        <dbReference type="ARBA" id="ARBA00023015"/>
    </source>
</evidence>
<evidence type="ECO:0000313" key="13">
    <source>
        <dbReference type="EMBL" id="HJE38969.1"/>
    </source>
</evidence>
<evidence type="ECO:0000256" key="5">
    <source>
        <dbReference type="ARBA" id="ARBA00022490"/>
    </source>
</evidence>
<comment type="subunit">
    <text evidence="3">Homodimer.</text>
</comment>
<evidence type="ECO:0000256" key="12">
    <source>
        <dbReference type="PIRSR" id="PIRSR602481-1"/>
    </source>
</evidence>
<feature type="binding site" evidence="12">
    <location>
        <position position="106"/>
    </location>
    <ligand>
        <name>Zn(2+)</name>
        <dbReference type="ChEBI" id="CHEBI:29105"/>
    </ligand>
</feature>
<feature type="binding site" evidence="12">
    <location>
        <position position="145"/>
    </location>
    <ligand>
        <name>Zn(2+)</name>
        <dbReference type="ChEBI" id="CHEBI:29105"/>
    </ligand>
</feature>
<keyword evidence="8 12" id="KW-0862">Zinc</keyword>
<dbReference type="Proteomes" id="UP000711407">
    <property type="component" value="Unassembled WGS sequence"/>
</dbReference>
<dbReference type="GO" id="GO:0008270">
    <property type="term" value="F:zinc ion binding"/>
    <property type="evidence" value="ECO:0007669"/>
    <property type="project" value="TreeGrafter"/>
</dbReference>
<dbReference type="Pfam" id="PF01475">
    <property type="entry name" value="FUR"/>
    <property type="match status" value="1"/>
</dbReference>
<evidence type="ECO:0000256" key="2">
    <source>
        <dbReference type="ARBA" id="ARBA00007957"/>
    </source>
</evidence>
<dbReference type="Gene3D" id="1.10.10.10">
    <property type="entry name" value="Winged helix-like DNA-binding domain superfamily/Winged helix DNA-binding domain"/>
    <property type="match status" value="1"/>
</dbReference>
<protein>
    <recommendedName>
        <fullName evidence="4">Ferric uptake regulation protein</fullName>
    </recommendedName>
</protein>
<keyword evidence="10" id="KW-0238">DNA-binding</keyword>
<accession>A0A921JII7</accession>
<comment type="subcellular location">
    <subcellularLocation>
        <location evidence="1">Cytoplasm</location>
    </subcellularLocation>
</comment>
<evidence type="ECO:0000256" key="4">
    <source>
        <dbReference type="ARBA" id="ARBA00020910"/>
    </source>
</evidence>
<dbReference type="GO" id="GO:0045892">
    <property type="term" value="P:negative regulation of DNA-templated transcription"/>
    <property type="evidence" value="ECO:0007669"/>
    <property type="project" value="TreeGrafter"/>
</dbReference>
<comment type="caution">
    <text evidence="13">The sequence shown here is derived from an EMBL/GenBank/DDBJ whole genome shotgun (WGS) entry which is preliminary data.</text>
</comment>
<gene>
    <name evidence="13" type="ORF">K8V47_04330</name>
</gene>
<dbReference type="AlphaFoldDB" id="A0A921JII7"/>
<dbReference type="SUPFAM" id="SSF46785">
    <property type="entry name" value="Winged helix' DNA-binding domain"/>
    <property type="match status" value="1"/>
</dbReference>
<reference evidence="13" key="1">
    <citation type="journal article" date="2021" name="PeerJ">
        <title>Extensive microbial diversity within the chicken gut microbiome revealed by metagenomics and culture.</title>
        <authorList>
            <person name="Gilroy R."/>
            <person name="Ravi A."/>
            <person name="Getino M."/>
            <person name="Pursley I."/>
            <person name="Horton D.L."/>
            <person name="Alikhan N.F."/>
            <person name="Baker D."/>
            <person name="Gharbi K."/>
            <person name="Hall N."/>
            <person name="Watson M."/>
            <person name="Adriaenssens E.M."/>
            <person name="Foster-Nyarko E."/>
            <person name="Jarju S."/>
            <person name="Secka A."/>
            <person name="Antonio M."/>
            <person name="Oren A."/>
            <person name="Chaudhuri R.R."/>
            <person name="La Ragione R."/>
            <person name="Hildebrand F."/>
            <person name="Pallen M.J."/>
        </authorList>
    </citation>
    <scope>NUCLEOTIDE SEQUENCE</scope>
    <source>
        <strain evidence="13">4100</strain>
    </source>
</reference>
<dbReference type="InterPro" id="IPR043135">
    <property type="entry name" value="Fur_C"/>
</dbReference>
<name>A0A921JII7_9BACT</name>
<evidence type="ECO:0000256" key="1">
    <source>
        <dbReference type="ARBA" id="ARBA00004496"/>
    </source>
</evidence>
<evidence type="ECO:0000256" key="8">
    <source>
        <dbReference type="ARBA" id="ARBA00022833"/>
    </source>
</evidence>
<dbReference type="Gene3D" id="3.30.1490.190">
    <property type="match status" value="1"/>
</dbReference>
<evidence type="ECO:0000256" key="6">
    <source>
        <dbReference type="ARBA" id="ARBA00022491"/>
    </source>
</evidence>
<dbReference type="InterPro" id="IPR002481">
    <property type="entry name" value="FUR"/>
</dbReference>
<dbReference type="GO" id="GO:0000976">
    <property type="term" value="F:transcription cis-regulatory region binding"/>
    <property type="evidence" value="ECO:0007669"/>
    <property type="project" value="TreeGrafter"/>
</dbReference>
<keyword evidence="6" id="KW-0678">Repressor</keyword>
<evidence type="ECO:0000256" key="11">
    <source>
        <dbReference type="ARBA" id="ARBA00023163"/>
    </source>
</evidence>
<keyword evidence="7 12" id="KW-0479">Metal-binding</keyword>
<proteinExistence type="inferred from homology"/>
<dbReference type="GO" id="GO:0005829">
    <property type="term" value="C:cytosol"/>
    <property type="evidence" value="ECO:0007669"/>
    <property type="project" value="TreeGrafter"/>
</dbReference>
<comment type="similarity">
    <text evidence="2">Belongs to the Fur family.</text>
</comment>
<comment type="cofactor">
    <cofactor evidence="12">
        <name>Zn(2+)</name>
        <dbReference type="ChEBI" id="CHEBI:29105"/>
    </cofactor>
    <text evidence="12">Binds 1 zinc ion per subunit.</text>
</comment>
<feature type="binding site" evidence="12">
    <location>
        <position position="103"/>
    </location>
    <ligand>
        <name>Zn(2+)</name>
        <dbReference type="ChEBI" id="CHEBI:29105"/>
    </ligand>
</feature>
<reference evidence="13" key="2">
    <citation type="submission" date="2021-09" db="EMBL/GenBank/DDBJ databases">
        <authorList>
            <person name="Gilroy R."/>
        </authorList>
    </citation>
    <scope>NUCLEOTIDE SEQUENCE</scope>
    <source>
        <strain evidence="13">4100</strain>
    </source>
</reference>
<evidence type="ECO:0000256" key="10">
    <source>
        <dbReference type="ARBA" id="ARBA00023125"/>
    </source>
</evidence>
<keyword evidence="9" id="KW-0805">Transcription regulation</keyword>
<dbReference type="GO" id="GO:1900376">
    <property type="term" value="P:regulation of secondary metabolite biosynthetic process"/>
    <property type="evidence" value="ECO:0007669"/>
    <property type="project" value="TreeGrafter"/>
</dbReference>
<evidence type="ECO:0000256" key="3">
    <source>
        <dbReference type="ARBA" id="ARBA00011738"/>
    </source>
</evidence>
<sequence length="156" mass="17145">MKGELDSLAAATVLRTYMSRRGMRCTGERLKILDAAFASRKPFSAPKLAETLEADGFHVSRTTVYGTLKLLVDSGILRKSVGTDGASVYAVSRANDHKAQLHCRCCGKTKVVSLPEIGRELLKRRYWGFSAESYQLRIDGICSRCKRAADKSGSKP</sequence>
<dbReference type="PANTHER" id="PTHR33202:SF2">
    <property type="entry name" value="FERRIC UPTAKE REGULATION PROTEIN"/>
    <property type="match status" value="1"/>
</dbReference>
<evidence type="ECO:0000256" key="7">
    <source>
        <dbReference type="ARBA" id="ARBA00022723"/>
    </source>
</evidence>
<evidence type="ECO:0000313" key="14">
    <source>
        <dbReference type="Proteomes" id="UP000711407"/>
    </source>
</evidence>